<dbReference type="EMBL" id="CP035544">
    <property type="protein sequence ID" value="QBA64267.1"/>
    <property type="molecule type" value="Genomic_DNA"/>
</dbReference>
<evidence type="ECO:0000256" key="1">
    <source>
        <dbReference type="ARBA" id="ARBA00022975"/>
    </source>
</evidence>
<dbReference type="RefSeq" id="WP_129604168.1">
    <property type="nucleotide sequence ID" value="NZ_CP035544.1"/>
</dbReference>
<dbReference type="SUPFAM" id="SSF51338">
    <property type="entry name" value="Composite domain of metallo-dependent hydrolases"/>
    <property type="match status" value="1"/>
</dbReference>
<dbReference type="GO" id="GO:0046872">
    <property type="term" value="F:metal ion binding"/>
    <property type="evidence" value="ECO:0007669"/>
    <property type="project" value="InterPro"/>
</dbReference>
<evidence type="ECO:0000313" key="3">
    <source>
        <dbReference type="EMBL" id="QBA64267.1"/>
    </source>
</evidence>
<dbReference type="InterPro" id="IPR032466">
    <property type="entry name" value="Metal_Hydrolase"/>
</dbReference>
<keyword evidence="1" id="KW-0665">Pyrimidine biosynthesis</keyword>
<dbReference type="InterPro" id="IPR024403">
    <property type="entry name" value="DHOase_cat"/>
</dbReference>
<dbReference type="SUPFAM" id="SSF51556">
    <property type="entry name" value="Metallo-dependent hydrolases"/>
    <property type="match status" value="1"/>
</dbReference>
<dbReference type="CDD" id="cd01317">
    <property type="entry name" value="DHOase_IIa"/>
    <property type="match status" value="1"/>
</dbReference>
<reference evidence="3 4" key="1">
    <citation type="submission" date="2019-01" db="EMBL/GenBank/DDBJ databases">
        <title>Muriicola soli sp. nov., isolated from soil.</title>
        <authorList>
            <person name="Kang H.J."/>
            <person name="Kim S.B."/>
        </authorList>
    </citation>
    <scope>NUCLEOTIDE SEQUENCE [LARGE SCALE GENOMIC DNA]</scope>
    <source>
        <strain evidence="3 4">MMS17-SY002</strain>
    </source>
</reference>
<organism evidence="3 4">
    <name type="scientific">Muriicola soli</name>
    <dbReference type="NCBI Taxonomy" id="2507538"/>
    <lineage>
        <taxon>Bacteria</taxon>
        <taxon>Pseudomonadati</taxon>
        <taxon>Bacteroidota</taxon>
        <taxon>Flavobacteriia</taxon>
        <taxon>Flavobacteriales</taxon>
        <taxon>Flavobacteriaceae</taxon>
        <taxon>Muriicola</taxon>
    </lineage>
</organism>
<proteinExistence type="predicted"/>
<dbReference type="Gene3D" id="3.20.20.140">
    <property type="entry name" value="Metal-dependent hydrolases"/>
    <property type="match status" value="1"/>
</dbReference>
<dbReference type="InterPro" id="IPR004722">
    <property type="entry name" value="DHOase"/>
</dbReference>
<sequence>MNILLKSAKILDEDNKGLHKKVRDIWIKDGLIEKIGASVKPDSRTKIIELPNLHVSRGWMDSSVSFGEPGYEERETLANGVRVAALSGFTDILLNPNTNPVPDSSGDIIFLKKTAAGKGARVHPLGTLTRGAKGIDLAELFDMKNSGAVAFYDFKSPVTNSNLLKIALQYAQGFNGLVLSFPLDMSIAGRGSVNEGNISTKLGLGGVPALAEEIQISRDLFILDYAGGKLHIPTISTAAAVDLVASAKKKGLNVSCSVAMHNLFFTDDVLEEYDTNYKVMPPLRTSKDREALRKGLRSGVIDMVTTDHIPMDIEEKRIEFDRAAFGSLGLESAYGILNSIFGTEIAVQLLTKGRERFNIPTVTIKEGEPACLSLFNPEEDYVNSKENIKSISKNSMYLGKKIKGRAYGAVINDQIFTNPE</sequence>
<dbReference type="PANTHER" id="PTHR43668">
    <property type="entry name" value="ALLANTOINASE"/>
    <property type="match status" value="1"/>
</dbReference>
<dbReference type="GO" id="GO:0004038">
    <property type="term" value="F:allantoinase activity"/>
    <property type="evidence" value="ECO:0007669"/>
    <property type="project" value="TreeGrafter"/>
</dbReference>
<dbReference type="Pfam" id="PF12890">
    <property type="entry name" value="DHOase"/>
    <property type="match status" value="1"/>
</dbReference>
<dbReference type="KEGG" id="mur:EQY75_06840"/>
<dbReference type="GO" id="GO:0006145">
    <property type="term" value="P:purine nucleobase catabolic process"/>
    <property type="evidence" value="ECO:0007669"/>
    <property type="project" value="TreeGrafter"/>
</dbReference>
<name>A0A411E9N7_9FLAO</name>
<dbReference type="Gene3D" id="2.30.40.10">
    <property type="entry name" value="Urease, subunit C, domain 1"/>
    <property type="match status" value="1"/>
</dbReference>
<dbReference type="InterPro" id="IPR011059">
    <property type="entry name" value="Metal-dep_hydrolase_composite"/>
</dbReference>
<protein>
    <submittedName>
        <fullName evidence="3">Dihydroorotase</fullName>
    </submittedName>
</protein>
<dbReference type="GO" id="GO:0004151">
    <property type="term" value="F:dihydroorotase activity"/>
    <property type="evidence" value="ECO:0007669"/>
    <property type="project" value="InterPro"/>
</dbReference>
<gene>
    <name evidence="3" type="ORF">EQY75_06840</name>
</gene>
<dbReference type="InterPro" id="IPR050138">
    <property type="entry name" value="DHOase/Allantoinase_Hydrolase"/>
</dbReference>
<dbReference type="OrthoDB" id="9765462at2"/>
<dbReference type="PANTHER" id="PTHR43668:SF2">
    <property type="entry name" value="ALLANTOINASE"/>
    <property type="match status" value="1"/>
</dbReference>
<evidence type="ECO:0000259" key="2">
    <source>
        <dbReference type="Pfam" id="PF12890"/>
    </source>
</evidence>
<feature type="domain" description="Dihydroorotase catalytic" evidence="2">
    <location>
        <begin position="58"/>
        <end position="237"/>
    </location>
</feature>
<dbReference type="Proteomes" id="UP000290889">
    <property type="component" value="Chromosome"/>
</dbReference>
<dbReference type="GO" id="GO:0006221">
    <property type="term" value="P:pyrimidine nucleotide biosynthetic process"/>
    <property type="evidence" value="ECO:0007669"/>
    <property type="project" value="UniProtKB-KW"/>
</dbReference>
<keyword evidence="4" id="KW-1185">Reference proteome</keyword>
<evidence type="ECO:0000313" key="4">
    <source>
        <dbReference type="Proteomes" id="UP000290889"/>
    </source>
</evidence>
<dbReference type="GO" id="GO:0005737">
    <property type="term" value="C:cytoplasm"/>
    <property type="evidence" value="ECO:0007669"/>
    <property type="project" value="TreeGrafter"/>
</dbReference>
<accession>A0A411E9N7</accession>
<dbReference type="AlphaFoldDB" id="A0A411E9N7"/>